<accession>A8MI48</accession>
<dbReference type="STRING" id="350688.Clos_1942"/>
<sequence length="357" mass="42002">MNYNILGCDDTMRDFIQELKSIKILSYNDIHRLRTYIQSKYPHSNTKQHADILIDSIRKIIDGYLKAIPRDEQLEIRELLLKDTLVLKNENILLYDIFHVMTTQYQEKENYLSVLLEWMNQYLDNPMHPDDLRMHLHSPMNNFIPILDTPREIQLPSKQNSLKVILSGMTVLLVLLFSINHLHGKHTSAPMESEIPMETSMVENSPPHLPEYFLYKEIDTHRLRGYLKSRNSLLEEEPYFSSIINVAREFDLNPLILFAVAGQEQGFVSKSNALAHEIVNNPFNVFVSWKDYNTDIMDSSRIAARTILNLSKDRPQDIDPFQWINRKYAEDEHWWKGVKSIFHRLERAVQDFSSEEI</sequence>
<proteinExistence type="predicted"/>
<dbReference type="AlphaFoldDB" id="A8MI48"/>
<reference evidence="2" key="1">
    <citation type="submission" date="2007-10" db="EMBL/GenBank/DDBJ databases">
        <title>Complete genome of Alkaliphilus oremlandii OhILAs.</title>
        <authorList>
            <person name="Copeland A."/>
            <person name="Lucas S."/>
            <person name="Lapidus A."/>
            <person name="Barry K."/>
            <person name="Detter J.C."/>
            <person name="Glavina del Rio T."/>
            <person name="Hammon N."/>
            <person name="Israni S."/>
            <person name="Dalin E."/>
            <person name="Tice H."/>
            <person name="Pitluck S."/>
            <person name="Chain P."/>
            <person name="Malfatti S."/>
            <person name="Shin M."/>
            <person name="Vergez L."/>
            <person name="Schmutz J."/>
            <person name="Larimer F."/>
            <person name="Land M."/>
            <person name="Hauser L."/>
            <person name="Kyrpides N."/>
            <person name="Mikhailova N."/>
            <person name="Stolz J.F."/>
            <person name="Dawson A."/>
            <person name="Fisher E."/>
            <person name="Crable B."/>
            <person name="Perera E."/>
            <person name="Lisak J."/>
            <person name="Ranganathan M."/>
            <person name="Basu P."/>
            <person name="Richardson P."/>
        </authorList>
    </citation>
    <scope>NUCLEOTIDE SEQUENCE [LARGE SCALE GENOMIC DNA]</scope>
    <source>
        <strain evidence="2">OhILAs</strain>
    </source>
</reference>
<protein>
    <submittedName>
        <fullName evidence="1">Uncharacterized protein</fullName>
    </submittedName>
</protein>
<organism evidence="1 2">
    <name type="scientific">Alkaliphilus oremlandii (strain OhILAs)</name>
    <name type="common">Clostridium oremlandii (strain OhILAs)</name>
    <dbReference type="NCBI Taxonomy" id="350688"/>
    <lineage>
        <taxon>Bacteria</taxon>
        <taxon>Bacillati</taxon>
        <taxon>Bacillota</taxon>
        <taxon>Clostridia</taxon>
        <taxon>Peptostreptococcales</taxon>
        <taxon>Natronincolaceae</taxon>
        <taxon>Alkaliphilus</taxon>
    </lineage>
</organism>
<dbReference type="KEGG" id="aoe:Clos_1942"/>
<keyword evidence="2" id="KW-1185">Reference proteome</keyword>
<evidence type="ECO:0000313" key="1">
    <source>
        <dbReference type="EMBL" id="ABW19480.1"/>
    </source>
</evidence>
<name>A8MI48_ALKOO</name>
<evidence type="ECO:0000313" key="2">
    <source>
        <dbReference type="Proteomes" id="UP000000269"/>
    </source>
</evidence>
<dbReference type="EMBL" id="CP000853">
    <property type="protein sequence ID" value="ABW19480.1"/>
    <property type="molecule type" value="Genomic_DNA"/>
</dbReference>
<gene>
    <name evidence="1" type="ordered locus">Clos_1942</name>
</gene>
<dbReference type="eggNOG" id="ENOG5031BWX">
    <property type="taxonomic scope" value="Bacteria"/>
</dbReference>
<dbReference type="HOGENOM" id="CLU_059341_0_0_9"/>
<dbReference type="Proteomes" id="UP000000269">
    <property type="component" value="Chromosome"/>
</dbReference>